<dbReference type="InterPro" id="IPR000551">
    <property type="entry name" value="MerR-type_HTH_dom"/>
</dbReference>
<evidence type="ECO:0000256" key="2">
    <source>
        <dbReference type="ARBA" id="ARBA00023125"/>
    </source>
</evidence>
<protein>
    <submittedName>
        <fullName evidence="6">MerR family transcriptional regulator</fullName>
    </submittedName>
</protein>
<evidence type="ECO:0000256" key="3">
    <source>
        <dbReference type="ARBA" id="ARBA00023163"/>
    </source>
</evidence>
<dbReference type="PROSITE" id="PS50937">
    <property type="entry name" value="HTH_MERR_2"/>
    <property type="match status" value="1"/>
</dbReference>
<dbReference type="SMART" id="SM00422">
    <property type="entry name" value="HTH_MERR"/>
    <property type="match status" value="1"/>
</dbReference>
<dbReference type="InterPro" id="IPR009061">
    <property type="entry name" value="DNA-bd_dom_put_sf"/>
</dbReference>
<dbReference type="Gene3D" id="1.10.1660.10">
    <property type="match status" value="1"/>
</dbReference>
<feature type="transmembrane region" description="Helical" evidence="4">
    <location>
        <begin position="174"/>
        <end position="194"/>
    </location>
</feature>
<keyword evidence="7" id="KW-1185">Reference proteome</keyword>
<comment type="caution">
    <text evidence="6">The sequence shown here is derived from an EMBL/GenBank/DDBJ whole genome shotgun (WGS) entry which is preliminary data.</text>
</comment>
<sequence>MQIKQVELLVGMSQKNIRFYEKEGLLCPRREAGNGYRSYTDEDVDRLRRIKLLRKLDVPLSEIAVMLEGRLTLAQGMRRHLVTLENRRKNLDTAQALCAELAKEPGLLAELDAAKRLEEMARLEETGVRFVDVKERDRKKRARGAWLAAGIFVALMLVTEAFLAWALSTEPAPLGVAVLLSIPLLFLVGALLALRQRIQEIKGGEIDDYRNY</sequence>
<dbReference type="SUPFAM" id="SSF46955">
    <property type="entry name" value="Putative DNA-binding domain"/>
    <property type="match status" value="1"/>
</dbReference>
<keyword evidence="4" id="KW-0472">Membrane</keyword>
<keyword evidence="1" id="KW-0805">Transcription regulation</keyword>
<dbReference type="PANTHER" id="PTHR30204">
    <property type="entry name" value="REDOX-CYCLING DRUG-SENSING TRANSCRIPTIONAL ACTIVATOR SOXR"/>
    <property type="match status" value="1"/>
</dbReference>
<reference evidence="7" key="1">
    <citation type="submission" date="2023-06" db="EMBL/GenBank/DDBJ databases">
        <title>Identification and characterization of horizontal gene transfer across gut microbiota members of farm animals based on homology search.</title>
        <authorList>
            <person name="Zeman M."/>
            <person name="Kubasova T."/>
            <person name="Jahodarova E."/>
            <person name="Nykrynova M."/>
            <person name="Rychlik I."/>
        </authorList>
    </citation>
    <scope>NUCLEOTIDE SEQUENCE [LARGE SCALE GENOMIC DNA]</scope>
    <source>
        <strain evidence="7">ET340</strain>
    </source>
</reference>
<dbReference type="InterPro" id="IPR047057">
    <property type="entry name" value="MerR_fam"/>
</dbReference>
<keyword evidence="4" id="KW-1133">Transmembrane helix</keyword>
<evidence type="ECO:0000313" key="7">
    <source>
        <dbReference type="Proteomes" id="UP001529380"/>
    </source>
</evidence>
<evidence type="ECO:0000256" key="1">
    <source>
        <dbReference type="ARBA" id="ARBA00023015"/>
    </source>
</evidence>
<reference evidence="6 7" key="3">
    <citation type="submission" date="2023-06" db="EMBL/GenBank/DDBJ databases">
        <authorList>
            <person name="Zeman M."/>
            <person name="Kubasova T."/>
            <person name="Jahodarova E."/>
            <person name="Nykrynova M."/>
            <person name="Rychlik I."/>
        </authorList>
    </citation>
    <scope>NUCLEOTIDE SEQUENCE [LARGE SCALE GENOMIC DNA]</scope>
    <source>
        <strain evidence="6 7">ET340</strain>
    </source>
</reference>
<keyword evidence="3" id="KW-0804">Transcription</keyword>
<gene>
    <name evidence="6" type="ORF">QUW08_09480</name>
</gene>
<proteinExistence type="predicted"/>
<evidence type="ECO:0000259" key="5">
    <source>
        <dbReference type="PROSITE" id="PS50937"/>
    </source>
</evidence>
<evidence type="ECO:0000313" key="6">
    <source>
        <dbReference type="EMBL" id="MDM8201522.1"/>
    </source>
</evidence>
<dbReference type="RefSeq" id="WP_289600051.1">
    <property type="nucleotide sequence ID" value="NZ_JAUDCL010000015.1"/>
</dbReference>
<dbReference type="PANTHER" id="PTHR30204:SF94">
    <property type="entry name" value="HEAVY METAL-DEPENDENT TRANSCRIPTIONAL REGULATOR HI_0293-RELATED"/>
    <property type="match status" value="1"/>
</dbReference>
<dbReference type="Pfam" id="PF13411">
    <property type="entry name" value="MerR_1"/>
    <property type="match status" value="1"/>
</dbReference>
<evidence type="ECO:0000256" key="4">
    <source>
        <dbReference type="SAM" id="Phobius"/>
    </source>
</evidence>
<keyword evidence="2" id="KW-0238">DNA-binding</keyword>
<dbReference type="CDD" id="cd00592">
    <property type="entry name" value="HTH_MerR-like"/>
    <property type="match status" value="1"/>
</dbReference>
<dbReference type="PRINTS" id="PR00040">
    <property type="entry name" value="HTHMERR"/>
</dbReference>
<feature type="domain" description="HTH merR-type" evidence="5">
    <location>
        <begin position="1"/>
        <end position="69"/>
    </location>
</feature>
<accession>A0ABT7URK6</accession>
<keyword evidence="4" id="KW-0812">Transmembrane</keyword>
<feature type="transmembrane region" description="Helical" evidence="4">
    <location>
        <begin position="144"/>
        <end position="168"/>
    </location>
</feature>
<name>A0ABT7URK6_9FIRM</name>
<reference evidence="6 7" key="2">
    <citation type="submission" date="2023-06" db="EMBL/GenBank/DDBJ databases">
        <title>Identification and characterization of horizontal gene transfer across gut microbiota members of farm animals based on homology search.</title>
        <authorList>
            <person name="Schwarzerova J."/>
            <person name="Nykrynova M."/>
            <person name="Jureckova K."/>
            <person name="Cejkova D."/>
            <person name="Rychlik I."/>
        </authorList>
    </citation>
    <scope>NUCLEOTIDE SEQUENCE [LARGE SCALE GENOMIC DNA]</scope>
    <source>
        <strain evidence="6 7">ET340</strain>
    </source>
</reference>
<dbReference type="Proteomes" id="UP001529380">
    <property type="component" value="Unassembled WGS sequence"/>
</dbReference>
<dbReference type="EMBL" id="JAUDCL010000015">
    <property type="protein sequence ID" value="MDM8201522.1"/>
    <property type="molecule type" value="Genomic_DNA"/>
</dbReference>
<organism evidence="6 7">
    <name type="scientific">Allofournierella massiliensis</name>
    <dbReference type="NCBI Taxonomy" id="1650663"/>
    <lineage>
        <taxon>Bacteria</taxon>
        <taxon>Bacillati</taxon>
        <taxon>Bacillota</taxon>
        <taxon>Clostridia</taxon>
        <taxon>Eubacteriales</taxon>
        <taxon>Oscillospiraceae</taxon>
        <taxon>Allofournierella</taxon>
    </lineage>
</organism>